<evidence type="ECO:0000313" key="1">
    <source>
        <dbReference type="EMBL" id="MPC73680.1"/>
    </source>
</evidence>
<gene>
    <name evidence="1" type="ORF">E2C01_068016</name>
</gene>
<sequence length="84" mass="9463">MVPGWENKEVWVEAAQPAILRRPATPLAARWLSLAEEEQRRGLVLLPAVPLNLPLPVLPVQGNYHVLRQRFPTFSDDSTPCCHV</sequence>
<evidence type="ECO:0000313" key="2">
    <source>
        <dbReference type="Proteomes" id="UP000324222"/>
    </source>
</evidence>
<keyword evidence="2" id="KW-1185">Reference proteome</keyword>
<comment type="caution">
    <text evidence="1">The sequence shown here is derived from an EMBL/GenBank/DDBJ whole genome shotgun (WGS) entry which is preliminary data.</text>
</comment>
<name>A0A5B7HMM3_PORTR</name>
<reference evidence="1 2" key="1">
    <citation type="submission" date="2019-05" db="EMBL/GenBank/DDBJ databases">
        <title>Another draft genome of Portunus trituberculatus and its Hox gene families provides insights of decapod evolution.</title>
        <authorList>
            <person name="Jeong J.-H."/>
            <person name="Song I."/>
            <person name="Kim S."/>
            <person name="Choi T."/>
            <person name="Kim D."/>
            <person name="Ryu S."/>
            <person name="Kim W."/>
        </authorList>
    </citation>
    <scope>NUCLEOTIDE SEQUENCE [LARGE SCALE GENOMIC DNA]</scope>
    <source>
        <tissue evidence="1">Muscle</tissue>
    </source>
</reference>
<dbReference type="AlphaFoldDB" id="A0A5B7HMM3"/>
<accession>A0A5B7HMM3</accession>
<proteinExistence type="predicted"/>
<protein>
    <submittedName>
        <fullName evidence="1">Uncharacterized protein</fullName>
    </submittedName>
</protein>
<dbReference type="Proteomes" id="UP000324222">
    <property type="component" value="Unassembled WGS sequence"/>
</dbReference>
<organism evidence="1 2">
    <name type="scientific">Portunus trituberculatus</name>
    <name type="common">Swimming crab</name>
    <name type="synonym">Neptunus trituberculatus</name>
    <dbReference type="NCBI Taxonomy" id="210409"/>
    <lineage>
        <taxon>Eukaryota</taxon>
        <taxon>Metazoa</taxon>
        <taxon>Ecdysozoa</taxon>
        <taxon>Arthropoda</taxon>
        <taxon>Crustacea</taxon>
        <taxon>Multicrustacea</taxon>
        <taxon>Malacostraca</taxon>
        <taxon>Eumalacostraca</taxon>
        <taxon>Eucarida</taxon>
        <taxon>Decapoda</taxon>
        <taxon>Pleocyemata</taxon>
        <taxon>Brachyura</taxon>
        <taxon>Eubrachyura</taxon>
        <taxon>Portunoidea</taxon>
        <taxon>Portunidae</taxon>
        <taxon>Portuninae</taxon>
        <taxon>Portunus</taxon>
    </lineage>
</organism>
<dbReference type="EMBL" id="VSRR010037298">
    <property type="protein sequence ID" value="MPC73680.1"/>
    <property type="molecule type" value="Genomic_DNA"/>
</dbReference>